<dbReference type="Gene3D" id="3.30.565.10">
    <property type="entry name" value="Histidine kinase-like ATPase, C-terminal domain"/>
    <property type="match status" value="1"/>
</dbReference>
<feature type="signal peptide" evidence="4">
    <location>
        <begin position="1"/>
        <end position="26"/>
    </location>
</feature>
<gene>
    <name evidence="6" type="ORF">FRY97_12275</name>
</gene>
<feature type="repeat" description="TPR" evidence="1">
    <location>
        <begin position="114"/>
        <end position="147"/>
    </location>
</feature>
<evidence type="ECO:0000256" key="1">
    <source>
        <dbReference type="PROSITE-ProRule" id="PRU00339"/>
    </source>
</evidence>
<dbReference type="PANTHER" id="PTHR34220">
    <property type="entry name" value="SENSOR HISTIDINE KINASE YPDA"/>
    <property type="match status" value="1"/>
</dbReference>
<keyword evidence="3" id="KW-1133">Transmembrane helix</keyword>
<keyword evidence="3" id="KW-0812">Transmembrane</keyword>
<dbReference type="EMBL" id="VOOR01000024">
    <property type="protein sequence ID" value="TXB62733.1"/>
    <property type="molecule type" value="Genomic_DNA"/>
</dbReference>
<feature type="transmembrane region" description="Helical" evidence="3">
    <location>
        <begin position="386"/>
        <end position="406"/>
    </location>
</feature>
<keyword evidence="1" id="KW-0802">TPR repeat</keyword>
<feature type="chain" id="PRO_5023111194" evidence="4">
    <location>
        <begin position="27"/>
        <end position="620"/>
    </location>
</feature>
<evidence type="ECO:0000256" key="4">
    <source>
        <dbReference type="SAM" id="SignalP"/>
    </source>
</evidence>
<evidence type="ECO:0000259" key="5">
    <source>
        <dbReference type="Pfam" id="PF06580"/>
    </source>
</evidence>
<sequence length="620" mass="69871">MKGFLPKKAILLLAISSLFPFYKAFAQEASDSLYIRAQLRQVEQMLYAEPDAAEQAALHALQYANAQRHPWGQMVANLTLGMVCLTLQKNEEARVYFETALAQARSIHDIKGEINALNNLGNYYFVKEDTDQALAYYEQSLALEEQHPTPNLAASYLNIGLVYRTAGYPEKAKAHYLKSLAVETGYTPQTKLHAAVSLSSLYLDEGVPQMALSYADTALWVARQLHSDEGIGRSHSLKAQGWLAQGLFEAAISGADSALYYLPQGEPRYNAYICKAEALAMQGQLEKAEQLLLQEAPPQDTALSLGLRRDALQQLYQILKKAGDPTGSLRYLELLKVAEDSLNARASKQELTRRLVQFEAERKEKEIQRLEQQALIKDLQIQQRNFLIAAGALIASLLLSGLYLFFRQRRLLAAQENLQIRLRWRRAQLNPHFFFNALMSVKTLILAGDTNKASRSMSQLGRLMRRVLESSNSEMTTLEDELQFLKDYLALQQLSTEFEWQITVTPEDLDVEDIQIPAMLLQPFVENAIEHGLRYLEDGQRMLRIHFEERGSQQLAVSITDNGIGRSGAKAGKHPYPSRATEITQDRQKLMKGKFSYEIIDRSMEDGSTAGTQVAFILNI</sequence>
<keyword evidence="7" id="KW-1185">Reference proteome</keyword>
<dbReference type="InterPro" id="IPR036890">
    <property type="entry name" value="HATPase_C_sf"/>
</dbReference>
<accession>A0A5C6RKH2</accession>
<keyword evidence="2" id="KW-0175">Coiled coil</keyword>
<dbReference type="SUPFAM" id="SSF55874">
    <property type="entry name" value="ATPase domain of HSP90 chaperone/DNA topoisomerase II/histidine kinase"/>
    <property type="match status" value="1"/>
</dbReference>
<dbReference type="Pfam" id="PF13424">
    <property type="entry name" value="TPR_12"/>
    <property type="match status" value="1"/>
</dbReference>
<dbReference type="SUPFAM" id="SSF48452">
    <property type="entry name" value="TPR-like"/>
    <property type="match status" value="2"/>
</dbReference>
<dbReference type="PROSITE" id="PS50005">
    <property type="entry name" value="TPR"/>
    <property type="match status" value="1"/>
</dbReference>
<proteinExistence type="predicted"/>
<reference evidence="6 7" key="1">
    <citation type="submission" date="2019-08" db="EMBL/GenBank/DDBJ databases">
        <title>Genome of Phaeodactylibacter luteus.</title>
        <authorList>
            <person name="Bowman J.P."/>
        </authorList>
    </citation>
    <scope>NUCLEOTIDE SEQUENCE [LARGE SCALE GENOMIC DNA]</scope>
    <source>
        <strain evidence="6 7">KCTC 42180</strain>
    </source>
</reference>
<dbReference type="GO" id="GO:0016020">
    <property type="term" value="C:membrane"/>
    <property type="evidence" value="ECO:0007669"/>
    <property type="project" value="InterPro"/>
</dbReference>
<feature type="domain" description="Signal transduction histidine kinase internal region" evidence="5">
    <location>
        <begin position="422"/>
        <end position="495"/>
    </location>
</feature>
<dbReference type="GO" id="GO:0000155">
    <property type="term" value="F:phosphorelay sensor kinase activity"/>
    <property type="evidence" value="ECO:0007669"/>
    <property type="project" value="InterPro"/>
</dbReference>
<dbReference type="Pfam" id="PF13181">
    <property type="entry name" value="TPR_8"/>
    <property type="match status" value="1"/>
</dbReference>
<keyword evidence="3" id="KW-0472">Membrane</keyword>
<comment type="caution">
    <text evidence="6">The sequence shown here is derived from an EMBL/GenBank/DDBJ whole genome shotgun (WGS) entry which is preliminary data.</text>
</comment>
<dbReference type="InterPro" id="IPR019734">
    <property type="entry name" value="TPR_rpt"/>
</dbReference>
<evidence type="ECO:0000256" key="2">
    <source>
        <dbReference type="SAM" id="Coils"/>
    </source>
</evidence>
<dbReference type="RefSeq" id="WP_147167835.1">
    <property type="nucleotide sequence ID" value="NZ_VOOR01000024.1"/>
</dbReference>
<dbReference type="PANTHER" id="PTHR34220:SF7">
    <property type="entry name" value="SENSOR HISTIDINE KINASE YPDA"/>
    <property type="match status" value="1"/>
</dbReference>
<dbReference type="Proteomes" id="UP000321580">
    <property type="component" value="Unassembled WGS sequence"/>
</dbReference>
<evidence type="ECO:0000313" key="7">
    <source>
        <dbReference type="Proteomes" id="UP000321580"/>
    </source>
</evidence>
<feature type="coiled-coil region" evidence="2">
    <location>
        <begin position="348"/>
        <end position="380"/>
    </location>
</feature>
<evidence type="ECO:0000256" key="3">
    <source>
        <dbReference type="SAM" id="Phobius"/>
    </source>
</evidence>
<keyword evidence="4" id="KW-0732">Signal</keyword>
<dbReference type="SMART" id="SM00028">
    <property type="entry name" value="TPR"/>
    <property type="match status" value="4"/>
</dbReference>
<dbReference type="InterPro" id="IPR011990">
    <property type="entry name" value="TPR-like_helical_dom_sf"/>
</dbReference>
<protein>
    <submittedName>
        <fullName evidence="6">Tetratricopeptide repeat protein</fullName>
    </submittedName>
</protein>
<dbReference type="Gene3D" id="1.25.40.10">
    <property type="entry name" value="Tetratricopeptide repeat domain"/>
    <property type="match status" value="2"/>
</dbReference>
<dbReference type="OrthoDB" id="6190788at2"/>
<dbReference type="InterPro" id="IPR050640">
    <property type="entry name" value="Bact_2-comp_sensor_kinase"/>
</dbReference>
<evidence type="ECO:0000313" key="6">
    <source>
        <dbReference type="EMBL" id="TXB62733.1"/>
    </source>
</evidence>
<dbReference type="InterPro" id="IPR010559">
    <property type="entry name" value="Sig_transdc_His_kin_internal"/>
</dbReference>
<name>A0A5C6RKH2_9BACT</name>
<dbReference type="Pfam" id="PF06580">
    <property type="entry name" value="His_kinase"/>
    <property type="match status" value="1"/>
</dbReference>
<dbReference type="AlphaFoldDB" id="A0A5C6RKH2"/>
<organism evidence="6 7">
    <name type="scientific">Phaeodactylibacter luteus</name>
    <dbReference type="NCBI Taxonomy" id="1564516"/>
    <lineage>
        <taxon>Bacteria</taxon>
        <taxon>Pseudomonadati</taxon>
        <taxon>Bacteroidota</taxon>
        <taxon>Saprospiria</taxon>
        <taxon>Saprospirales</taxon>
        <taxon>Haliscomenobacteraceae</taxon>
        <taxon>Phaeodactylibacter</taxon>
    </lineage>
</organism>